<dbReference type="EMBL" id="CAVMBE010000150">
    <property type="protein sequence ID" value="CAK4034930.1"/>
    <property type="molecule type" value="Genomic_DNA"/>
</dbReference>
<protein>
    <recommendedName>
        <fullName evidence="2">Methyltransferase domain-containing protein</fullName>
    </recommendedName>
</protein>
<dbReference type="Gene3D" id="3.40.50.150">
    <property type="entry name" value="Vaccinia Virus protein VP39"/>
    <property type="match status" value="1"/>
</dbReference>
<proteinExistence type="predicted"/>
<accession>A0AAI9EG45</accession>
<dbReference type="Proteomes" id="UP001296104">
    <property type="component" value="Unassembled WGS sequence"/>
</dbReference>
<dbReference type="InterPro" id="IPR041698">
    <property type="entry name" value="Methyltransf_25"/>
</dbReference>
<evidence type="ECO:0000256" key="1">
    <source>
        <dbReference type="SAM" id="MobiDB-lite"/>
    </source>
</evidence>
<keyword evidence="4" id="KW-1185">Reference proteome</keyword>
<gene>
    <name evidence="3" type="ORF">LECACI_7A010088</name>
</gene>
<dbReference type="CDD" id="cd02440">
    <property type="entry name" value="AdoMet_MTases"/>
    <property type="match status" value="1"/>
</dbReference>
<dbReference type="InterPro" id="IPR029063">
    <property type="entry name" value="SAM-dependent_MTases_sf"/>
</dbReference>
<evidence type="ECO:0000313" key="3">
    <source>
        <dbReference type="EMBL" id="CAK4034930.1"/>
    </source>
</evidence>
<dbReference type="PANTHER" id="PTHR43591">
    <property type="entry name" value="METHYLTRANSFERASE"/>
    <property type="match status" value="1"/>
</dbReference>
<sequence>MESLASAARAYPLLHPRRPPSSASSSSDTATIKAIFRTMSEQQEFDLLSNPFELRYGRRYLRELPYPLPCDLAEIQRQNLRTLLTTTVFGKPLCNPRWETEPPRRVLEMGCGGGYWSGVAHDWFLERGHRNVEFVGLDIAPIASDLKATGVNWRFVHQDMRRLPLPFEDDYFDLVMMKDITLTMPLDRTSDKVLEDVVRILAPGGAIELWDSDNVIRSLAPGAPPAPSRKPEEQEIAERTATYAIAPGHAFVPTRNKHLEKANAWIAEALDRRKLNPTPCARVGEGIVMEPNLEGIGMRRVAVPFGELRWEQTAARHSRPDSNGHDSPMSTGSGEKASRAQKVLTSDQLALRQTALMTVLQQIESFEPMMREVSKKNAEEWSLWRANMLAELMDPKTALTGECLELGAWWATKKQPCDEI</sequence>
<evidence type="ECO:0000313" key="4">
    <source>
        <dbReference type="Proteomes" id="UP001296104"/>
    </source>
</evidence>
<comment type="caution">
    <text evidence="3">The sequence shown here is derived from an EMBL/GenBank/DDBJ whole genome shotgun (WGS) entry which is preliminary data.</text>
</comment>
<organism evidence="3 4">
    <name type="scientific">Lecanosticta acicola</name>
    <dbReference type="NCBI Taxonomy" id="111012"/>
    <lineage>
        <taxon>Eukaryota</taxon>
        <taxon>Fungi</taxon>
        <taxon>Dikarya</taxon>
        <taxon>Ascomycota</taxon>
        <taxon>Pezizomycotina</taxon>
        <taxon>Dothideomycetes</taxon>
        <taxon>Dothideomycetidae</taxon>
        <taxon>Mycosphaerellales</taxon>
        <taxon>Mycosphaerellaceae</taxon>
        <taxon>Lecanosticta</taxon>
    </lineage>
</organism>
<dbReference type="PANTHER" id="PTHR43591:SF100">
    <property type="entry name" value="SAM BINDING MOTIF CONTAINING PROTEIN (AFU_ORTHOLOGUE AFUA_4G12760)"/>
    <property type="match status" value="1"/>
</dbReference>
<dbReference type="SUPFAM" id="SSF53335">
    <property type="entry name" value="S-adenosyl-L-methionine-dependent methyltransferases"/>
    <property type="match status" value="1"/>
</dbReference>
<name>A0AAI9EG45_9PEZI</name>
<dbReference type="Pfam" id="PF13649">
    <property type="entry name" value="Methyltransf_25"/>
    <property type="match status" value="1"/>
</dbReference>
<feature type="region of interest" description="Disordered" evidence="1">
    <location>
        <begin position="313"/>
        <end position="343"/>
    </location>
</feature>
<reference evidence="3" key="1">
    <citation type="submission" date="2023-11" db="EMBL/GenBank/DDBJ databases">
        <authorList>
            <person name="Alioto T."/>
            <person name="Alioto T."/>
            <person name="Gomez Garrido J."/>
        </authorList>
    </citation>
    <scope>NUCLEOTIDE SEQUENCE</scope>
</reference>
<feature type="domain" description="Methyltransferase" evidence="2">
    <location>
        <begin position="106"/>
        <end position="205"/>
    </location>
</feature>
<dbReference type="AlphaFoldDB" id="A0AAI9EG45"/>
<dbReference type="GO" id="GO:0008168">
    <property type="term" value="F:methyltransferase activity"/>
    <property type="evidence" value="ECO:0007669"/>
    <property type="project" value="TreeGrafter"/>
</dbReference>
<evidence type="ECO:0000259" key="2">
    <source>
        <dbReference type="Pfam" id="PF13649"/>
    </source>
</evidence>